<dbReference type="STRING" id="927083.DB32_006233"/>
<feature type="chain" id="PRO_5002510023" description="Outer membrane protein beta-barrel domain-containing protein" evidence="2">
    <location>
        <begin position="36"/>
        <end position="259"/>
    </location>
</feature>
<evidence type="ECO:0000256" key="2">
    <source>
        <dbReference type="SAM" id="SignalP"/>
    </source>
</evidence>
<feature type="compositionally biased region" description="Basic and acidic residues" evidence="1">
    <location>
        <begin position="239"/>
        <end position="251"/>
    </location>
</feature>
<keyword evidence="4" id="KW-1185">Reference proteome</keyword>
<evidence type="ECO:0000313" key="4">
    <source>
        <dbReference type="Proteomes" id="UP000034883"/>
    </source>
</evidence>
<sequence>MWARSEVVVSPRSKVWSAALVAALCSLLARSAAHADDGAGAFRLALSTELFGFSHQSVRAPGAPDAHETGQIRVGLLTPRFALDVGVVIVPLVSVGLSVGLAYFDTSSGATTAQTFDWYATPWVELTLSSPDDAIRPYARAVIGTNGFYQTVHTRGSTTSGEATRVQLTTGATIGAHLFATDDFSLSPNVSVLHRVGDQSSGGIDPETLSIEHVEVLLGITIGAWLGGRASEPQAEGVDDTRADESPREDPSVQGAAAH</sequence>
<evidence type="ECO:0000256" key="1">
    <source>
        <dbReference type="SAM" id="MobiDB-lite"/>
    </source>
</evidence>
<feature type="signal peptide" evidence="2">
    <location>
        <begin position="1"/>
        <end position="35"/>
    </location>
</feature>
<proteinExistence type="predicted"/>
<dbReference type="EMBL" id="CP011125">
    <property type="protein sequence ID" value="AKF09084.1"/>
    <property type="molecule type" value="Genomic_DNA"/>
</dbReference>
<dbReference type="KEGG" id="samy:DB32_006233"/>
<keyword evidence="2" id="KW-0732">Signal</keyword>
<accession>A0A0F6SGQ1</accession>
<evidence type="ECO:0008006" key="5">
    <source>
        <dbReference type="Google" id="ProtNLM"/>
    </source>
</evidence>
<dbReference type="AlphaFoldDB" id="A0A0F6SGQ1"/>
<name>A0A0F6SGQ1_9BACT</name>
<dbReference type="Proteomes" id="UP000034883">
    <property type="component" value="Chromosome"/>
</dbReference>
<feature type="region of interest" description="Disordered" evidence="1">
    <location>
        <begin position="231"/>
        <end position="259"/>
    </location>
</feature>
<evidence type="ECO:0000313" key="3">
    <source>
        <dbReference type="EMBL" id="AKF09084.1"/>
    </source>
</evidence>
<reference evidence="3 4" key="1">
    <citation type="submission" date="2015-03" db="EMBL/GenBank/DDBJ databases">
        <title>Genome assembly of Sandaracinus amylolyticus DSM 53668.</title>
        <authorList>
            <person name="Sharma G."/>
            <person name="Subramanian S."/>
        </authorList>
    </citation>
    <scope>NUCLEOTIDE SEQUENCE [LARGE SCALE GENOMIC DNA]</scope>
    <source>
        <strain evidence="3 4">DSM 53668</strain>
    </source>
</reference>
<gene>
    <name evidence="3" type="ORF">DB32_006233</name>
</gene>
<protein>
    <recommendedName>
        <fullName evidence="5">Outer membrane protein beta-barrel domain-containing protein</fullName>
    </recommendedName>
</protein>
<organism evidence="3 4">
    <name type="scientific">Sandaracinus amylolyticus</name>
    <dbReference type="NCBI Taxonomy" id="927083"/>
    <lineage>
        <taxon>Bacteria</taxon>
        <taxon>Pseudomonadati</taxon>
        <taxon>Myxococcota</taxon>
        <taxon>Polyangia</taxon>
        <taxon>Polyangiales</taxon>
        <taxon>Sandaracinaceae</taxon>
        <taxon>Sandaracinus</taxon>
    </lineage>
</organism>